<evidence type="ECO:0000256" key="1">
    <source>
        <dbReference type="SAM" id="Phobius"/>
    </source>
</evidence>
<keyword evidence="1" id="KW-0812">Transmembrane</keyword>
<reference evidence="2 3" key="1">
    <citation type="submission" date="2018-03" db="EMBL/GenBank/DDBJ databases">
        <title>Genotypic and phenotypic analysis of antagonistic Bacillus spp. isolated from rhizosphere soil of plants in Tibet.</title>
        <authorList>
            <person name="Borriss R."/>
            <person name="Lasch P."/>
            <person name="Wu L."/>
            <person name="Wu H."/>
            <person name="Gao X."/>
        </authorList>
    </citation>
    <scope>NUCLEOTIDE SEQUENCE [LARGE SCALE GENOMIC DNA]</scope>
    <source>
        <strain evidence="2 3">NMSW16</strain>
    </source>
</reference>
<sequence>MISQKIILTQKTARRIHNTLHILLILPHIITSIRLLAGQHNFLLLSHFLLGTLLFLITIEQIREKEGFYVKWRSDYFCTYRFMYSNLWIY</sequence>
<keyword evidence="3" id="KW-1185">Reference proteome</keyword>
<keyword evidence="1" id="KW-0472">Membrane</keyword>
<evidence type="ECO:0000313" key="3">
    <source>
        <dbReference type="Proteomes" id="UP000239236"/>
    </source>
</evidence>
<keyword evidence="1" id="KW-1133">Transmembrane helix</keyword>
<name>A0ABX5DW64_9BACI</name>
<proteinExistence type="predicted"/>
<evidence type="ECO:0000313" key="2">
    <source>
        <dbReference type="EMBL" id="PRT40763.1"/>
    </source>
</evidence>
<dbReference type="Proteomes" id="UP000239236">
    <property type="component" value="Unassembled WGS sequence"/>
</dbReference>
<accession>A0ABX5DW64</accession>
<protein>
    <submittedName>
        <fullName evidence="2">Uncharacterized protein</fullName>
    </submittedName>
</protein>
<dbReference type="EMBL" id="PVRR01000002">
    <property type="protein sequence ID" value="PRT40763.1"/>
    <property type="molecule type" value="Genomic_DNA"/>
</dbReference>
<organism evidence="2 3">
    <name type="scientific">Bacillus wiedmannii</name>
    <dbReference type="NCBI Taxonomy" id="1890302"/>
    <lineage>
        <taxon>Bacteria</taxon>
        <taxon>Bacillati</taxon>
        <taxon>Bacillota</taxon>
        <taxon>Bacilli</taxon>
        <taxon>Bacillales</taxon>
        <taxon>Bacillaceae</taxon>
        <taxon>Bacillus</taxon>
        <taxon>Bacillus cereus group</taxon>
    </lineage>
</organism>
<comment type="caution">
    <text evidence="2">The sequence shown here is derived from an EMBL/GenBank/DDBJ whole genome shotgun (WGS) entry which is preliminary data.</text>
</comment>
<gene>
    <name evidence="2" type="ORF">C6357_06790</name>
</gene>
<feature type="transmembrane region" description="Helical" evidence="1">
    <location>
        <begin position="20"/>
        <end position="36"/>
    </location>
</feature>
<feature type="transmembrane region" description="Helical" evidence="1">
    <location>
        <begin position="42"/>
        <end position="59"/>
    </location>
</feature>